<feature type="active site" description="Nucleophile" evidence="4">
    <location>
        <position position="48"/>
    </location>
</feature>
<organism evidence="6 7">
    <name type="scientific">candidate division TA06 bacterium 34_109</name>
    <dbReference type="NCBI Taxonomy" id="1635277"/>
    <lineage>
        <taxon>Bacteria</taxon>
        <taxon>Bacteria division TA06</taxon>
    </lineage>
</organism>
<proteinExistence type="predicted"/>
<sequence>MGFPVYRKRKPVIGIALGSGAAKGYAHIGVLKVLEDLKIKPDIITGTSMGALVGALYASGYLSKDIEELANKIDKKEVKKLFKITFDGAGLVNGELLNKYIDSLLPVETFDKLKITFGCVACNIIDGREFNFTKGFLRDAVRASISIPGIITPKILKNYALVDGGLVNPVPVSLCRKLGANIVIAVNVLHTPVLKCKCTDFPVVEKVAEYGLQKGEKITNFNEKIKSMIKQELEVIENKAKIIGSLLNLNDKLNIIDVISQTFMIAESNLANFRLSVDKPDFLIQPDMSSIKHFDFYKSNEAILLGEKEMWKYAAESKLVDRLKNYEPTKRFIQR</sequence>
<evidence type="ECO:0000256" key="3">
    <source>
        <dbReference type="ARBA" id="ARBA00023098"/>
    </source>
</evidence>
<name>A0A101I415_UNCT6</name>
<gene>
    <name evidence="6" type="ORF">XE03_0025</name>
</gene>
<protein>
    <recommendedName>
        <fullName evidence="5">PNPLA domain-containing protein</fullName>
    </recommendedName>
</protein>
<dbReference type="PANTHER" id="PTHR14226">
    <property type="entry name" value="NEUROPATHY TARGET ESTERASE/SWISS CHEESE D.MELANOGASTER"/>
    <property type="match status" value="1"/>
</dbReference>
<evidence type="ECO:0000313" key="6">
    <source>
        <dbReference type="EMBL" id="KUK88019.1"/>
    </source>
</evidence>
<evidence type="ECO:0000259" key="5">
    <source>
        <dbReference type="PROSITE" id="PS51635"/>
    </source>
</evidence>
<evidence type="ECO:0000256" key="2">
    <source>
        <dbReference type="ARBA" id="ARBA00022963"/>
    </source>
</evidence>
<dbReference type="Proteomes" id="UP000053467">
    <property type="component" value="Unassembled WGS sequence"/>
</dbReference>
<dbReference type="AlphaFoldDB" id="A0A101I415"/>
<feature type="short sequence motif" description="GXSXG" evidence="4">
    <location>
        <begin position="46"/>
        <end position="50"/>
    </location>
</feature>
<reference evidence="7" key="1">
    <citation type="journal article" date="2015" name="MBio">
        <title>Genome-Resolved Metagenomic Analysis Reveals Roles for Candidate Phyla and Other Microbial Community Members in Biogeochemical Transformations in Oil Reservoirs.</title>
        <authorList>
            <person name="Hu P."/>
            <person name="Tom L."/>
            <person name="Singh A."/>
            <person name="Thomas B.C."/>
            <person name="Baker B.J."/>
            <person name="Piceno Y.M."/>
            <person name="Andersen G.L."/>
            <person name="Banfield J.F."/>
        </authorList>
    </citation>
    <scope>NUCLEOTIDE SEQUENCE [LARGE SCALE GENOMIC DNA]</scope>
</reference>
<comment type="caution">
    <text evidence="6">The sequence shown here is derived from an EMBL/GenBank/DDBJ whole genome shotgun (WGS) entry which is preliminary data.</text>
</comment>
<dbReference type="InterPro" id="IPR002641">
    <property type="entry name" value="PNPLA_dom"/>
</dbReference>
<dbReference type="GO" id="GO:0016787">
    <property type="term" value="F:hydrolase activity"/>
    <property type="evidence" value="ECO:0007669"/>
    <property type="project" value="UniProtKB-UniRule"/>
</dbReference>
<dbReference type="PROSITE" id="PS51635">
    <property type="entry name" value="PNPLA"/>
    <property type="match status" value="1"/>
</dbReference>
<dbReference type="SUPFAM" id="SSF52151">
    <property type="entry name" value="FabD/lysophospholipase-like"/>
    <property type="match status" value="1"/>
</dbReference>
<dbReference type="GO" id="GO:0016042">
    <property type="term" value="P:lipid catabolic process"/>
    <property type="evidence" value="ECO:0007669"/>
    <property type="project" value="UniProtKB-UniRule"/>
</dbReference>
<dbReference type="PATRIC" id="fig|1635277.3.peg.25"/>
<evidence type="ECO:0000256" key="1">
    <source>
        <dbReference type="ARBA" id="ARBA00022801"/>
    </source>
</evidence>
<dbReference type="EMBL" id="LGGX01000001">
    <property type="protein sequence ID" value="KUK88019.1"/>
    <property type="molecule type" value="Genomic_DNA"/>
</dbReference>
<evidence type="ECO:0000256" key="4">
    <source>
        <dbReference type="PROSITE-ProRule" id="PRU01161"/>
    </source>
</evidence>
<keyword evidence="3 4" id="KW-0443">Lipid metabolism</keyword>
<dbReference type="InterPro" id="IPR016035">
    <property type="entry name" value="Acyl_Trfase/lysoPLipase"/>
</dbReference>
<dbReference type="Pfam" id="PF01734">
    <property type="entry name" value="Patatin"/>
    <property type="match status" value="1"/>
</dbReference>
<feature type="domain" description="PNPLA" evidence="5">
    <location>
        <begin position="15"/>
        <end position="176"/>
    </location>
</feature>
<accession>A0A101I415</accession>
<dbReference type="Gene3D" id="3.40.1090.10">
    <property type="entry name" value="Cytosolic phospholipase A2 catalytic domain"/>
    <property type="match status" value="1"/>
</dbReference>
<keyword evidence="2 4" id="KW-0442">Lipid degradation</keyword>
<comment type="caution">
    <text evidence="4">Lacks conserved residue(s) required for the propagation of feature annotation.</text>
</comment>
<feature type="short sequence motif" description="DGA/G" evidence="4">
    <location>
        <begin position="163"/>
        <end position="165"/>
    </location>
</feature>
<keyword evidence="1 4" id="KW-0378">Hydrolase</keyword>
<evidence type="ECO:0000313" key="7">
    <source>
        <dbReference type="Proteomes" id="UP000053467"/>
    </source>
</evidence>
<dbReference type="PANTHER" id="PTHR14226:SF76">
    <property type="entry name" value="NTE FAMILY PROTEIN RSSA"/>
    <property type="match status" value="1"/>
</dbReference>
<feature type="active site" description="Proton acceptor" evidence="4">
    <location>
        <position position="163"/>
    </location>
</feature>
<dbReference type="InterPro" id="IPR050301">
    <property type="entry name" value="NTE"/>
</dbReference>